<name>A0A2P8CUZ9_9BACT</name>
<sequence>METPTLQKIRRKASRLLEDRLLSTGTVLAIRKWDDSTFLEIDLHLPAADMTLWWEVPFIKFRVDDFTYRYYTPSGWDAETRTCTIYADTGHEGPGAAWIRQLQKLDTVYYIRIGTTHNHPGEVTNILALGDSSSLGHLLALGETLPQSVRFAGACLMERETDRLSLEAYFQPSVQAVAKQDPYGHYSLNEWLLQQRYSADNYCIYLAGNNVMVSGLHQLLRQQGHAASRLKVLNFWS</sequence>
<keyword evidence="3" id="KW-1185">Reference proteome</keyword>
<dbReference type="PANTHER" id="PTHR30157:SF0">
    <property type="entry name" value="NADPH-DEPENDENT FERRIC-CHELATE REDUCTASE"/>
    <property type="match status" value="1"/>
</dbReference>
<dbReference type="AlphaFoldDB" id="A0A2P8CUZ9"/>
<comment type="caution">
    <text evidence="2">The sequence shown here is derived from an EMBL/GenBank/DDBJ whole genome shotgun (WGS) entry which is preliminary data.</text>
</comment>
<dbReference type="InterPro" id="IPR039374">
    <property type="entry name" value="SIP_fam"/>
</dbReference>
<dbReference type="Gene3D" id="3.40.50.80">
    <property type="entry name" value="Nucleotide-binding domain of ferredoxin-NADP reductase (FNR) module"/>
    <property type="match status" value="1"/>
</dbReference>
<dbReference type="InterPro" id="IPR039261">
    <property type="entry name" value="FNR_nucleotide-bd"/>
</dbReference>
<dbReference type="EMBL" id="PYGD01000014">
    <property type="protein sequence ID" value="PSK88804.1"/>
    <property type="molecule type" value="Genomic_DNA"/>
</dbReference>
<dbReference type="OrthoDB" id="649820at2"/>
<evidence type="ECO:0000313" key="2">
    <source>
        <dbReference type="EMBL" id="PSK88804.1"/>
    </source>
</evidence>
<proteinExistence type="predicted"/>
<protein>
    <recommendedName>
        <fullName evidence="1">SIP-like Rossmann fold domain-containing protein</fullName>
    </recommendedName>
</protein>
<dbReference type="RefSeq" id="WP_106525164.1">
    <property type="nucleotide sequence ID" value="NZ_PYGD01000014.1"/>
</dbReference>
<evidence type="ECO:0000259" key="1">
    <source>
        <dbReference type="Pfam" id="PF04954"/>
    </source>
</evidence>
<dbReference type="Pfam" id="PF04954">
    <property type="entry name" value="SIP"/>
    <property type="match status" value="1"/>
</dbReference>
<organism evidence="2 3">
    <name type="scientific">Taibaiella chishuiensis</name>
    <dbReference type="NCBI Taxonomy" id="1434707"/>
    <lineage>
        <taxon>Bacteria</taxon>
        <taxon>Pseudomonadati</taxon>
        <taxon>Bacteroidota</taxon>
        <taxon>Chitinophagia</taxon>
        <taxon>Chitinophagales</taxon>
        <taxon>Chitinophagaceae</taxon>
        <taxon>Taibaiella</taxon>
    </lineage>
</organism>
<accession>A0A2P8CUZ9</accession>
<dbReference type="PANTHER" id="PTHR30157">
    <property type="entry name" value="FERRIC REDUCTASE, NADPH-DEPENDENT"/>
    <property type="match status" value="1"/>
</dbReference>
<dbReference type="InterPro" id="IPR007037">
    <property type="entry name" value="SIP_rossman_dom"/>
</dbReference>
<evidence type="ECO:0000313" key="3">
    <source>
        <dbReference type="Proteomes" id="UP000240572"/>
    </source>
</evidence>
<reference evidence="2 3" key="1">
    <citation type="submission" date="2018-03" db="EMBL/GenBank/DDBJ databases">
        <title>Genomic Encyclopedia of Type Strains, Phase III (KMG-III): the genomes of soil and plant-associated and newly described type strains.</title>
        <authorList>
            <person name="Whitman W."/>
        </authorList>
    </citation>
    <scope>NUCLEOTIDE SEQUENCE [LARGE SCALE GENOMIC DNA]</scope>
    <source>
        <strain evidence="2 3">CGMCC 1.12700</strain>
    </source>
</reference>
<gene>
    <name evidence="2" type="ORF">B0I18_11415</name>
</gene>
<feature type="domain" description="SIP-like Rossmann fold" evidence="1">
    <location>
        <begin position="125"/>
        <end position="237"/>
    </location>
</feature>
<dbReference type="Proteomes" id="UP000240572">
    <property type="component" value="Unassembled WGS sequence"/>
</dbReference>